<feature type="transmembrane region" description="Helical" evidence="1">
    <location>
        <begin position="33"/>
        <end position="55"/>
    </location>
</feature>
<keyword evidence="1" id="KW-0472">Membrane</keyword>
<dbReference type="Proteomes" id="UP001202827">
    <property type="component" value="Unassembled WGS sequence"/>
</dbReference>
<evidence type="ECO:0000313" key="2">
    <source>
        <dbReference type="EMBL" id="MCK8779861.1"/>
    </source>
</evidence>
<dbReference type="EMBL" id="JALPRY010000008">
    <property type="protein sequence ID" value="MCK8779861.1"/>
    <property type="molecule type" value="Genomic_DNA"/>
</dbReference>
<accession>A0ABT0IPR2</accession>
<keyword evidence="1" id="KW-0812">Transmembrane</keyword>
<gene>
    <name evidence="2" type="ORF">M0654_07650</name>
</gene>
<keyword evidence="3" id="KW-1185">Reference proteome</keyword>
<feature type="transmembrane region" description="Helical" evidence="1">
    <location>
        <begin position="6"/>
        <end position="26"/>
    </location>
</feature>
<evidence type="ECO:0000313" key="3">
    <source>
        <dbReference type="Proteomes" id="UP001202827"/>
    </source>
</evidence>
<protein>
    <submittedName>
        <fullName evidence="2">Uncharacterized protein</fullName>
    </submittedName>
</protein>
<reference evidence="2 3" key="1">
    <citation type="submission" date="2022-04" db="EMBL/GenBank/DDBJ databases">
        <title>Rhizobium coralii sp. nov., isolated from coral Turbinaria peltata.</title>
        <authorList>
            <person name="Sun H."/>
        </authorList>
    </citation>
    <scope>NUCLEOTIDE SEQUENCE [LARGE SCALE GENOMIC DNA]</scope>
    <source>
        <strain evidence="2 3">NTR19</strain>
    </source>
</reference>
<keyword evidence="1" id="KW-1133">Transmembrane helix</keyword>
<comment type="caution">
    <text evidence="2">The sequence shown here is derived from an EMBL/GenBank/DDBJ whole genome shotgun (WGS) entry which is preliminary data.</text>
</comment>
<name>A0ABT0IPR2_9HYPH</name>
<proteinExistence type="predicted"/>
<organism evidence="2 3">
    <name type="scientific">Neorhizobium turbinariae</name>
    <dbReference type="NCBI Taxonomy" id="2937795"/>
    <lineage>
        <taxon>Bacteria</taxon>
        <taxon>Pseudomonadati</taxon>
        <taxon>Pseudomonadota</taxon>
        <taxon>Alphaproteobacteria</taxon>
        <taxon>Hyphomicrobiales</taxon>
        <taxon>Rhizobiaceae</taxon>
        <taxon>Rhizobium/Agrobacterium group</taxon>
        <taxon>Neorhizobium</taxon>
    </lineage>
</organism>
<sequence>MLFELFAALISGIAVAGIAMSLRWMSHGRLPKWIVPAGAGISMLAFAIWSEYSWFDRVSGTLPNNAVVVWKNESRSPLRPWSYLSPVVTRFSAVDQATAQRHENFPDHVMIDVMLMARWEQPARIKIAFDCERHQRADLVGSSISIAQDGSIVGAKWIDVAEDDPVLVASCKRS</sequence>
<dbReference type="RefSeq" id="WP_248682555.1">
    <property type="nucleotide sequence ID" value="NZ_JALPRY010000008.1"/>
</dbReference>
<evidence type="ECO:0000256" key="1">
    <source>
        <dbReference type="SAM" id="Phobius"/>
    </source>
</evidence>